<dbReference type="Pfam" id="PF00090">
    <property type="entry name" value="TSP_1"/>
    <property type="match status" value="6"/>
</dbReference>
<dbReference type="InterPro" id="IPR036383">
    <property type="entry name" value="TSP1_rpt_sf"/>
</dbReference>
<organism evidence="4 5">
    <name type="scientific">Geodia barretti</name>
    <name type="common">Barrett's horny sponge</name>
    <dbReference type="NCBI Taxonomy" id="519541"/>
    <lineage>
        <taxon>Eukaryota</taxon>
        <taxon>Metazoa</taxon>
        <taxon>Porifera</taxon>
        <taxon>Demospongiae</taxon>
        <taxon>Heteroscleromorpha</taxon>
        <taxon>Tetractinellida</taxon>
        <taxon>Astrophorina</taxon>
        <taxon>Geodiidae</taxon>
        <taxon>Geodia</taxon>
    </lineage>
</organism>
<dbReference type="PROSITE" id="PS50092">
    <property type="entry name" value="TSP1"/>
    <property type="match status" value="6"/>
</dbReference>
<dbReference type="GO" id="GO:0007155">
    <property type="term" value="P:cell adhesion"/>
    <property type="evidence" value="ECO:0007669"/>
    <property type="project" value="InterPro"/>
</dbReference>
<evidence type="ECO:0000313" key="5">
    <source>
        <dbReference type="Proteomes" id="UP001174909"/>
    </source>
</evidence>
<dbReference type="InterPro" id="IPR028974">
    <property type="entry name" value="TSP_type-3_rpt"/>
</dbReference>
<evidence type="ECO:0000256" key="3">
    <source>
        <dbReference type="SAM" id="SignalP"/>
    </source>
</evidence>
<comment type="caution">
    <text evidence="4">The sequence shown here is derived from an EMBL/GenBank/DDBJ whole genome shotgun (WGS) entry which is preliminary data.</text>
</comment>
<protein>
    <submittedName>
        <fullName evidence="4">Hemicentin-1</fullName>
    </submittedName>
</protein>
<dbReference type="GO" id="GO:0005509">
    <property type="term" value="F:calcium ion binding"/>
    <property type="evidence" value="ECO:0007669"/>
    <property type="project" value="InterPro"/>
</dbReference>
<dbReference type="SUPFAM" id="SSF82895">
    <property type="entry name" value="TSP-1 type 1 repeat"/>
    <property type="match status" value="6"/>
</dbReference>
<dbReference type="AlphaFoldDB" id="A0AA35VZQ5"/>
<dbReference type="PANTHER" id="PTHR11311:SF15">
    <property type="entry name" value="SPONDIN-2"/>
    <property type="match status" value="1"/>
</dbReference>
<keyword evidence="5" id="KW-1185">Reference proteome</keyword>
<dbReference type="InterPro" id="IPR000884">
    <property type="entry name" value="TSP1_rpt"/>
</dbReference>
<feature type="compositionally biased region" description="Acidic residues" evidence="2">
    <location>
        <begin position="540"/>
        <end position="555"/>
    </location>
</feature>
<sequence>MWKATLFSLAALLSIVHGYHPSNPRLGVASWDRMLSKIMVSGTNKGTCGDHCFVTLNGETKVFPIDVSVVFTSKPCTSFICTKDVVQEIQITCPKVDCNGAIPYRDPNSCCNRCPGGPDIEVEFEEWMEWTECSTTCGAGSRARRRTCKITDQDTVAECSGRLLETESCTLGPCPVDCEWKYGEFETCSRSCGAGQMSRFPIITQHPMNGGEPCPPFVVSGQPDVQPCNLRECPVDCDWEYEQFGQCSVSCGNGIKRQFPVITIQPKHGGAPCPDSVIDRVPNIEPCDAGPCPEDCEWEYEEFGDCSVTCGGGIKHQFPLIIRQATNGGVDCPAFVHRGDPNTMNCNTQPCPVDCEWEYEQFGECSKSCGEGIKTRYPRITVQPQHGGQDCPLFVQNQEPDTTTCNNSPCPVHCEWKYGEYGECSKTCGGGTKTRFPVIITQPQHGGRACPAHVIDGEPDSTSCNPLECPIVCGPGQTGCPNEAGELVCIDDKDGDCIPDTQDNCEEVFNPDQSDMDRDGVGGACDNCLQLYNPDQTNSDNDETGNECDPDDDNDGIVDQYDNCQTVVNRDQKDSDRDRFGDACDNCKSRSNANQADFDGDRVGNACDNCRFYPNPNQLSSDPSTYGSLCTTRPSNVDMMGMEDENEDMDKKNMAAQIMEKLLEMYYSS</sequence>
<evidence type="ECO:0000256" key="2">
    <source>
        <dbReference type="SAM" id="MobiDB-lite"/>
    </source>
</evidence>
<dbReference type="Proteomes" id="UP001174909">
    <property type="component" value="Unassembled WGS sequence"/>
</dbReference>
<dbReference type="Gene3D" id="4.10.1080.10">
    <property type="entry name" value="TSP type-3 repeat"/>
    <property type="match status" value="1"/>
</dbReference>
<dbReference type="InterPro" id="IPR051418">
    <property type="entry name" value="Spondin/Thrombospondin_T1"/>
</dbReference>
<dbReference type="SMART" id="SM00209">
    <property type="entry name" value="TSP1"/>
    <property type="match status" value="6"/>
</dbReference>
<feature type="chain" id="PRO_5041262093" evidence="3">
    <location>
        <begin position="19"/>
        <end position="669"/>
    </location>
</feature>
<feature type="signal peptide" evidence="3">
    <location>
        <begin position="1"/>
        <end position="18"/>
    </location>
</feature>
<feature type="region of interest" description="Disordered" evidence="2">
    <location>
        <begin position="536"/>
        <end position="555"/>
    </location>
</feature>
<dbReference type="Gene3D" id="2.20.100.10">
    <property type="entry name" value="Thrombospondin type-1 (TSP1) repeat"/>
    <property type="match status" value="6"/>
</dbReference>
<name>A0AA35VZQ5_GEOBA</name>
<dbReference type="Pfam" id="PF02412">
    <property type="entry name" value="TSP_3"/>
    <property type="match status" value="2"/>
</dbReference>
<dbReference type="EMBL" id="CASHTH010000393">
    <property type="protein sequence ID" value="CAI8000135.1"/>
    <property type="molecule type" value="Genomic_DNA"/>
</dbReference>
<gene>
    <name evidence="4" type="ORF">GBAR_LOCUS2856</name>
</gene>
<dbReference type="PANTHER" id="PTHR11311">
    <property type="entry name" value="SPONDIN"/>
    <property type="match status" value="1"/>
</dbReference>
<dbReference type="InterPro" id="IPR003367">
    <property type="entry name" value="Thrombospondin_3-like_rpt"/>
</dbReference>
<dbReference type="SUPFAM" id="SSF103647">
    <property type="entry name" value="TSP type-3 repeat"/>
    <property type="match status" value="1"/>
</dbReference>
<accession>A0AA35VZQ5</accession>
<evidence type="ECO:0000256" key="1">
    <source>
        <dbReference type="ARBA" id="ARBA00022729"/>
    </source>
</evidence>
<keyword evidence="1 3" id="KW-0732">Signal</keyword>
<proteinExistence type="predicted"/>
<reference evidence="4" key="1">
    <citation type="submission" date="2023-03" db="EMBL/GenBank/DDBJ databases">
        <authorList>
            <person name="Steffen K."/>
            <person name="Cardenas P."/>
        </authorList>
    </citation>
    <scope>NUCLEOTIDE SEQUENCE</scope>
</reference>
<evidence type="ECO:0000313" key="4">
    <source>
        <dbReference type="EMBL" id="CAI8000135.1"/>
    </source>
</evidence>